<dbReference type="Proteomes" id="UP000233837">
    <property type="component" value="Unassembled WGS sequence"/>
</dbReference>
<accession>A0A2I0VPI3</accession>
<proteinExistence type="predicted"/>
<keyword evidence="2" id="KW-1185">Reference proteome</keyword>
<evidence type="ECO:0000313" key="2">
    <source>
        <dbReference type="Proteomes" id="UP000233837"/>
    </source>
</evidence>
<sequence length="55" mass="6560">MAVRDQDTVKWPHPLKPNIGNQDQYCHFHRSHGHTVKACRQLKEEIERLIHQGYL</sequence>
<evidence type="ECO:0000313" key="1">
    <source>
        <dbReference type="EMBL" id="PKU65324.1"/>
    </source>
</evidence>
<protein>
    <submittedName>
        <fullName evidence="1">Uncharacterized protein</fullName>
    </submittedName>
</protein>
<dbReference type="EMBL" id="KZ503360">
    <property type="protein sequence ID" value="PKU65324.1"/>
    <property type="molecule type" value="Genomic_DNA"/>
</dbReference>
<organism evidence="1 2">
    <name type="scientific">Dendrobium catenatum</name>
    <dbReference type="NCBI Taxonomy" id="906689"/>
    <lineage>
        <taxon>Eukaryota</taxon>
        <taxon>Viridiplantae</taxon>
        <taxon>Streptophyta</taxon>
        <taxon>Embryophyta</taxon>
        <taxon>Tracheophyta</taxon>
        <taxon>Spermatophyta</taxon>
        <taxon>Magnoliopsida</taxon>
        <taxon>Liliopsida</taxon>
        <taxon>Asparagales</taxon>
        <taxon>Orchidaceae</taxon>
        <taxon>Epidendroideae</taxon>
        <taxon>Malaxideae</taxon>
        <taxon>Dendrobiinae</taxon>
        <taxon>Dendrobium</taxon>
    </lineage>
</organism>
<gene>
    <name evidence="1" type="ORF">MA16_Dca018632</name>
</gene>
<reference evidence="1 2" key="2">
    <citation type="journal article" date="2017" name="Nature">
        <title>The Apostasia genome and the evolution of orchids.</title>
        <authorList>
            <person name="Zhang G.Q."/>
            <person name="Liu K.W."/>
            <person name="Li Z."/>
            <person name="Lohaus R."/>
            <person name="Hsiao Y.Y."/>
            <person name="Niu S.C."/>
            <person name="Wang J.Y."/>
            <person name="Lin Y.C."/>
            <person name="Xu Q."/>
            <person name="Chen L.J."/>
            <person name="Yoshida K."/>
            <person name="Fujiwara S."/>
            <person name="Wang Z.W."/>
            <person name="Zhang Y.Q."/>
            <person name="Mitsuda N."/>
            <person name="Wang M."/>
            <person name="Liu G.H."/>
            <person name="Pecoraro L."/>
            <person name="Huang H.X."/>
            <person name="Xiao X.J."/>
            <person name="Lin M."/>
            <person name="Wu X.Y."/>
            <person name="Wu W.L."/>
            <person name="Chen Y.Y."/>
            <person name="Chang S.B."/>
            <person name="Sakamoto S."/>
            <person name="Ohme-Takagi M."/>
            <person name="Yagi M."/>
            <person name="Zeng S.J."/>
            <person name="Shen C.Y."/>
            <person name="Yeh C.M."/>
            <person name="Luo Y.B."/>
            <person name="Tsai W.C."/>
            <person name="Van de Peer Y."/>
            <person name="Liu Z.J."/>
        </authorList>
    </citation>
    <scope>NUCLEOTIDE SEQUENCE [LARGE SCALE GENOMIC DNA]</scope>
    <source>
        <tissue evidence="1">The whole plant</tissue>
    </source>
</reference>
<reference evidence="1 2" key="1">
    <citation type="journal article" date="2016" name="Sci. Rep.">
        <title>The Dendrobium catenatum Lindl. genome sequence provides insights into polysaccharide synthase, floral development and adaptive evolution.</title>
        <authorList>
            <person name="Zhang G.Q."/>
            <person name="Xu Q."/>
            <person name="Bian C."/>
            <person name="Tsai W.C."/>
            <person name="Yeh C.M."/>
            <person name="Liu K.W."/>
            <person name="Yoshida K."/>
            <person name="Zhang L.S."/>
            <person name="Chang S.B."/>
            <person name="Chen F."/>
            <person name="Shi Y."/>
            <person name="Su Y.Y."/>
            <person name="Zhang Y.Q."/>
            <person name="Chen L.J."/>
            <person name="Yin Y."/>
            <person name="Lin M."/>
            <person name="Huang H."/>
            <person name="Deng H."/>
            <person name="Wang Z.W."/>
            <person name="Zhu S.L."/>
            <person name="Zhao X."/>
            <person name="Deng C."/>
            <person name="Niu S.C."/>
            <person name="Huang J."/>
            <person name="Wang M."/>
            <person name="Liu G.H."/>
            <person name="Yang H.J."/>
            <person name="Xiao X.J."/>
            <person name="Hsiao Y.Y."/>
            <person name="Wu W.L."/>
            <person name="Chen Y.Y."/>
            <person name="Mitsuda N."/>
            <person name="Ohme-Takagi M."/>
            <person name="Luo Y.B."/>
            <person name="Van de Peer Y."/>
            <person name="Liu Z.J."/>
        </authorList>
    </citation>
    <scope>NUCLEOTIDE SEQUENCE [LARGE SCALE GENOMIC DNA]</scope>
    <source>
        <tissue evidence="1">The whole plant</tissue>
    </source>
</reference>
<dbReference type="AlphaFoldDB" id="A0A2I0VPI3"/>
<name>A0A2I0VPI3_9ASPA</name>